<comment type="caution">
    <text evidence="2">The sequence shown here is derived from an EMBL/GenBank/DDBJ whole genome shotgun (WGS) entry which is preliminary data.</text>
</comment>
<evidence type="ECO:0000313" key="3">
    <source>
        <dbReference type="Proteomes" id="UP000076078"/>
    </source>
</evidence>
<sequence>MNSPSLYWENIFFFPIISIIKSIISNHINQKKITIFLIFKKKPYTPHLILKTKIIHYNNMNNDIKSFANSPPLLNNNSNNNNNNNNSSNNCYDDNVYSLLNLSKGSSSSSSSSASTNSNSNNNNNNDFSSTSPQSSHSGILPLDSLLYMSSKKESYSPPLPPPSNANTFLQFPERILKSPSDLSFHQNRFEYSNNNDNNNNNNNNNNELYSSSNSIQNGYNSSIPIQNILSSPLGQNQNQISINSLNNHNNHILVSNNNNSNNNNINNSNNNTSNKELCLYDEDYIKSVYLICGKCNSKHNISINEFFKHDIKVIPGPEDKSYEFRCFSCSKEPLFFRHLFKTWKEMIHTSLYNLEREKRYRFSHYREIIKYVLVHSKELLVEREKVMDIKMKNVMTATLSYNRKVFVSFARDSGMWSNYRQGDDVTEDDRGLLLWKGNDSWDTSNLINRDQSHTLRCKVCSHNSQFYFRDLIGSTVIPGPGDTRYEFICYNCSPNKKPQLTHLSKSWKEVAHTALYNLELLKKYRFSHQIEIASYVKGHQESFAFNREMDNIKNRLSTVLSRYKKNFTSIGRYTGMWSNWRDGDENLPELQDFDDDEELFDAVDPDDPNFKLQSPSKKSPKKQNNSKSPLSLSEDSKKRKDTSPYSSPKKSSQISTPQKSGLSTPSSSTASSPLKSTSPTPTKPGKHPATPLLLDQSPLQRKSPNTFSNIIQQQQQQHMQQQHQLYSTNQFIFSPNANNNDSSNNLMSFIHASPNGSSAGNGGHNPNGSPKQSPDSSINTPTLNNSPNFNNVYSPIIFGNGGANSTNGRSKFTSYNISNSILSQTSPSLQLGGNISNNANGVLGECFMCKKTKSLPYKCVKNPIYPYTTCSRQYCRDCAMMHQNQKYSIHESYCCPECFFTCSSSVTSANSSFDQIPPPPSLQQNQQQQHYQQNNSISSFYLMNNDNFIINPTPTLYSTMNNNNSNDTLIINKNKLVQQPQQIQQIQLLPNNLNNNNNKTVSRKNNDSKDQLLNGFPSSHDHKNSPKDKRIKLDHPSDQLISISSPHLTNQIPQLQSTNNTNNNNNFYQYPQQPQQQQQQYYSNGSTYENRQLFSGSNNSSNGLAQFSNNQSGYYTNHVPSFPFPIVSTNNNNNNNTNNNINGNNQNSGIHHHITLPNLMNDNLINNNNNSFQMNNHQLHHSLKSLSPETKITPNGVYLIGHDK</sequence>
<feature type="compositionally biased region" description="Low complexity" evidence="1">
    <location>
        <begin position="660"/>
        <end position="681"/>
    </location>
</feature>
<dbReference type="Proteomes" id="UP000076078">
    <property type="component" value="Unassembled WGS sequence"/>
</dbReference>
<feature type="compositionally biased region" description="Low complexity" evidence="1">
    <location>
        <begin position="1054"/>
        <end position="1083"/>
    </location>
</feature>
<dbReference type="OrthoDB" id="20845at2759"/>
<protein>
    <submittedName>
        <fullName evidence="2">Uncharacterized protein</fullName>
    </submittedName>
</protein>
<feature type="compositionally biased region" description="Polar residues" evidence="1">
    <location>
        <begin position="644"/>
        <end position="659"/>
    </location>
</feature>
<dbReference type="Gene3D" id="3.90.980.20">
    <property type="match status" value="2"/>
</dbReference>
<reference evidence="2 3" key="1">
    <citation type="submission" date="2015-12" db="EMBL/GenBank/DDBJ databases">
        <title>Dictyostelia acquired genes for synthesis and detection of signals that induce cell-type specialization by lateral gene transfer from prokaryotes.</title>
        <authorList>
            <person name="Gloeckner G."/>
            <person name="Schaap P."/>
        </authorList>
    </citation>
    <scope>NUCLEOTIDE SEQUENCE [LARGE SCALE GENOMIC DNA]</scope>
    <source>
        <strain evidence="2 3">TK</strain>
    </source>
</reference>
<dbReference type="OMA" id="KEMIHTS"/>
<keyword evidence="3" id="KW-1185">Reference proteome</keyword>
<proteinExistence type="predicted"/>
<feature type="region of interest" description="Disordered" evidence="1">
    <location>
        <begin position="188"/>
        <end position="216"/>
    </location>
</feature>
<dbReference type="AlphaFoldDB" id="A0A151ZIB3"/>
<feature type="compositionally biased region" description="Polar residues" evidence="1">
    <location>
        <begin position="772"/>
        <end position="786"/>
    </location>
</feature>
<feature type="region of interest" description="Disordered" evidence="1">
    <location>
        <begin position="733"/>
        <end position="786"/>
    </location>
</feature>
<feature type="region of interest" description="Disordered" evidence="1">
    <location>
        <begin position="1053"/>
        <end position="1083"/>
    </location>
</feature>
<feature type="compositionally biased region" description="Low complexity" evidence="1">
    <location>
        <begin position="194"/>
        <end position="207"/>
    </location>
</feature>
<feature type="region of interest" description="Disordered" evidence="1">
    <location>
        <begin position="71"/>
        <end position="90"/>
    </location>
</feature>
<evidence type="ECO:0000313" key="2">
    <source>
        <dbReference type="EMBL" id="KYQ93706.1"/>
    </source>
</evidence>
<feature type="region of interest" description="Disordered" evidence="1">
    <location>
        <begin position="108"/>
        <end position="139"/>
    </location>
</feature>
<dbReference type="PANTHER" id="PTHR36911">
    <property type="entry name" value="LIM ZINC-BINDING DOMAIN-CONTAINING PROTEIN-RELATED"/>
    <property type="match status" value="1"/>
</dbReference>
<feature type="compositionally biased region" description="Low complexity" evidence="1">
    <location>
        <begin position="612"/>
        <end position="634"/>
    </location>
</feature>
<feature type="region of interest" description="Disordered" evidence="1">
    <location>
        <begin position="600"/>
        <end position="705"/>
    </location>
</feature>
<accession>A0A151ZIB3</accession>
<name>A0A151ZIB3_TIELA</name>
<dbReference type="EMBL" id="LODT01000025">
    <property type="protein sequence ID" value="KYQ93706.1"/>
    <property type="molecule type" value="Genomic_DNA"/>
</dbReference>
<evidence type="ECO:0000256" key="1">
    <source>
        <dbReference type="SAM" id="MobiDB-lite"/>
    </source>
</evidence>
<feature type="compositionally biased region" description="Low complexity" evidence="1">
    <location>
        <begin position="108"/>
        <end position="132"/>
    </location>
</feature>
<feature type="compositionally biased region" description="Low complexity" evidence="1">
    <location>
        <begin position="735"/>
        <end position="759"/>
    </location>
</feature>
<organism evidence="2 3">
    <name type="scientific">Tieghemostelium lacteum</name>
    <name type="common">Slime mold</name>
    <name type="synonym">Dictyostelium lacteum</name>
    <dbReference type="NCBI Taxonomy" id="361077"/>
    <lineage>
        <taxon>Eukaryota</taxon>
        <taxon>Amoebozoa</taxon>
        <taxon>Evosea</taxon>
        <taxon>Eumycetozoa</taxon>
        <taxon>Dictyostelia</taxon>
        <taxon>Dictyosteliales</taxon>
        <taxon>Raperosteliaceae</taxon>
        <taxon>Tieghemostelium</taxon>
    </lineage>
</organism>
<gene>
    <name evidence="2" type="ORF">DLAC_05093</name>
</gene>
<feature type="region of interest" description="Disordered" evidence="1">
    <location>
        <begin position="991"/>
        <end position="1033"/>
    </location>
</feature>
<feature type="compositionally biased region" description="Basic and acidic residues" evidence="1">
    <location>
        <begin position="1020"/>
        <end position="1033"/>
    </location>
</feature>
<dbReference type="InParanoid" id="A0A151ZIB3"/>